<dbReference type="PANTHER" id="PTHR43065">
    <property type="entry name" value="SENSOR HISTIDINE KINASE"/>
    <property type="match status" value="1"/>
</dbReference>
<keyword evidence="3" id="KW-0418">Kinase</keyword>
<protein>
    <submittedName>
        <fullName evidence="3">Histidine kinase- DNA gyrase B- and HSP90-like ATPase</fullName>
    </submittedName>
</protein>
<dbReference type="Pfam" id="PF08447">
    <property type="entry name" value="PAS_3"/>
    <property type="match status" value="1"/>
</dbReference>
<dbReference type="InterPro" id="IPR004358">
    <property type="entry name" value="Sig_transdc_His_kin-like_C"/>
</dbReference>
<dbReference type="PRINTS" id="PR00344">
    <property type="entry name" value="BCTRLSENSOR"/>
</dbReference>
<dbReference type="NCBIfam" id="TIGR00229">
    <property type="entry name" value="sensory_box"/>
    <property type="match status" value="1"/>
</dbReference>
<dbReference type="InterPro" id="IPR035965">
    <property type="entry name" value="PAS-like_dom_sf"/>
</dbReference>
<dbReference type="InterPro" id="IPR036890">
    <property type="entry name" value="HATPase_C_sf"/>
</dbReference>
<dbReference type="Gene3D" id="1.10.287.130">
    <property type="match status" value="1"/>
</dbReference>
<organism evidence="3 4">
    <name type="scientific">Carpediemonas membranifera</name>
    <dbReference type="NCBI Taxonomy" id="201153"/>
    <lineage>
        <taxon>Eukaryota</taxon>
        <taxon>Metamonada</taxon>
        <taxon>Carpediemonas-like organisms</taxon>
        <taxon>Carpediemonas</taxon>
    </lineage>
</organism>
<dbReference type="InterPro" id="IPR005467">
    <property type="entry name" value="His_kinase_dom"/>
</dbReference>
<dbReference type="InterPro" id="IPR013655">
    <property type="entry name" value="PAS_fold_3"/>
</dbReference>
<dbReference type="PROSITE" id="PS50109">
    <property type="entry name" value="HIS_KIN"/>
    <property type="match status" value="1"/>
</dbReference>
<dbReference type="InterPro" id="IPR000014">
    <property type="entry name" value="PAS"/>
</dbReference>
<accession>A0A8J6B9X4</accession>
<dbReference type="Proteomes" id="UP000717585">
    <property type="component" value="Unassembled WGS sequence"/>
</dbReference>
<dbReference type="Gene3D" id="3.30.565.10">
    <property type="entry name" value="Histidine kinase-like ATPase, C-terminal domain"/>
    <property type="match status" value="1"/>
</dbReference>
<reference evidence="3" key="1">
    <citation type="submission" date="2021-05" db="EMBL/GenBank/DDBJ databases">
        <title>A free-living protist that lacks canonical eukaryotic 1 DNA replication and segregation systems.</title>
        <authorList>
            <person name="Salas-Leiva D.E."/>
            <person name="Tromer E.C."/>
            <person name="Curtis B.A."/>
            <person name="Jerlstrom-Hultqvist J."/>
            <person name="Kolisko M."/>
            <person name="Yi Z."/>
            <person name="Salas-Leiva J.S."/>
            <person name="Gallot-Lavallee L."/>
            <person name="Kops G.J.P.L."/>
            <person name="Archibald J.M."/>
            <person name="Simpson A.G.B."/>
            <person name="Roger A.J."/>
        </authorList>
    </citation>
    <scope>NUCLEOTIDE SEQUENCE</scope>
    <source>
        <strain evidence="3">BICM</strain>
    </source>
</reference>
<evidence type="ECO:0000313" key="4">
    <source>
        <dbReference type="Proteomes" id="UP000717585"/>
    </source>
</evidence>
<evidence type="ECO:0000313" key="3">
    <source>
        <dbReference type="EMBL" id="KAG9397219.1"/>
    </source>
</evidence>
<evidence type="ECO:0000259" key="1">
    <source>
        <dbReference type="PROSITE" id="PS50109"/>
    </source>
</evidence>
<dbReference type="SUPFAM" id="SSF55874">
    <property type="entry name" value="ATPase domain of HSP90 chaperone/DNA topoisomerase II/histidine kinase"/>
    <property type="match status" value="1"/>
</dbReference>
<dbReference type="PROSITE" id="PS50112">
    <property type="entry name" value="PAS"/>
    <property type="match status" value="1"/>
</dbReference>
<feature type="domain" description="Histidine kinase" evidence="1">
    <location>
        <begin position="309"/>
        <end position="526"/>
    </location>
</feature>
<evidence type="ECO:0000259" key="2">
    <source>
        <dbReference type="PROSITE" id="PS50112"/>
    </source>
</evidence>
<dbReference type="Pfam" id="PF02518">
    <property type="entry name" value="HATPase_c"/>
    <property type="match status" value="1"/>
</dbReference>
<keyword evidence="4" id="KW-1185">Reference proteome</keyword>
<proteinExistence type="predicted"/>
<dbReference type="AlphaFoldDB" id="A0A8J6B9X4"/>
<dbReference type="PANTHER" id="PTHR43065:SF42">
    <property type="entry name" value="TWO-COMPONENT SENSOR PPRA"/>
    <property type="match status" value="1"/>
</dbReference>
<dbReference type="OrthoDB" id="60033at2759"/>
<dbReference type="InterPro" id="IPR003594">
    <property type="entry name" value="HATPase_dom"/>
</dbReference>
<sequence>MVNLMDDLQRVNTLFQQMDAFSQSTWWIRDRMVWDADGSITTSDGKPWGTLLHITQSCRSLFGYSSEMLMAHPNLWMNAIAKEELKEMKQSVDEFNELCMSHDPCRASAVVFHKLVLPDNQVKYGRFQRKPVFNSRGEVSRVAGVVSDVTFFITRQKQLAEYEGKLKAIMDHIEAYVFLVDVSAEGKPTILFVSKFVETLTGYEGRQIMEDTGFWSRVLVHPDDRAMVQVEGEELMSHSHMNEQRQQSYRIVTANGEVKNILVNVNKTPGDEDTMFLLGIAYDCKDKELMEQQAHEAQRMEILGMLADGIASDFTQILRVIIGNAKKILNATDDGAGANAELNLLLNEVIDSAWLITSFTDQLRAYSGKGTMTMTAVSLTSMLRKMKQFMETPSNITATWELVEEGTLPLVRGDEVRLSQVVQNLFTNSVEAIGRCEGTITVSTGTMLDASGHPERVFVRITDTGCGMDSAIMDRLFEPMFSTKFTGRGLGMAAVKGIVDAHGGSIDVESEVGAGTTFTVFFPVDSQ</sequence>
<feature type="domain" description="PAS" evidence="2">
    <location>
        <begin position="162"/>
        <end position="239"/>
    </location>
</feature>
<comment type="caution">
    <text evidence="3">The sequence shown here is derived from an EMBL/GenBank/DDBJ whole genome shotgun (WGS) entry which is preliminary data.</text>
</comment>
<dbReference type="GO" id="GO:0016301">
    <property type="term" value="F:kinase activity"/>
    <property type="evidence" value="ECO:0007669"/>
    <property type="project" value="UniProtKB-KW"/>
</dbReference>
<dbReference type="SUPFAM" id="SSF55785">
    <property type="entry name" value="PYP-like sensor domain (PAS domain)"/>
    <property type="match status" value="2"/>
</dbReference>
<dbReference type="SMART" id="SM00387">
    <property type="entry name" value="HATPase_c"/>
    <property type="match status" value="1"/>
</dbReference>
<gene>
    <name evidence="3" type="ORF">J8273_1129</name>
</gene>
<dbReference type="EMBL" id="JAHDYR010000003">
    <property type="protein sequence ID" value="KAG9397219.1"/>
    <property type="molecule type" value="Genomic_DNA"/>
</dbReference>
<dbReference type="Gene3D" id="3.30.450.20">
    <property type="entry name" value="PAS domain"/>
    <property type="match status" value="2"/>
</dbReference>
<keyword evidence="3" id="KW-0808">Transferase</keyword>
<name>A0A8J6B9X4_9EUKA</name>